<sequence>MTQGWFAPLRFIYQFEVFVNRDAHLTPQQLTQGILFGLIAALIWGAWPVVSALGVRQSLGANDLIFLRFTVSGLILLPLFYKLRFQGVNLGKGLVLACGAGLGYISLCLYALSFAPASHFGIITPSCMLTFTTLGSWLLLGEKLSLSRVFGFIIIILGVLSIGWSSLHSDISNPNYPESWKGDIIFVFCGSLWALYTISSRVWQVEAFHATTLVSVLSMFIYAPIYFFLTDPKLFSAPVSEVAFQGVMQGVLTAVLALLFFSKSVNLIGASKGAVFGALVPAVALLLSIPVLNEFPSLVEIIGVMVVSLGMLYALGLLKIRKLEYTSQRGGS</sequence>
<feature type="transmembrane region" description="Helical" evidence="1">
    <location>
        <begin position="93"/>
        <end position="113"/>
    </location>
</feature>
<comment type="caution">
    <text evidence="3">The sequence shown here is derived from an EMBL/GenBank/DDBJ whole genome shotgun (WGS) entry which is preliminary data.</text>
</comment>
<dbReference type="SUPFAM" id="SSF103481">
    <property type="entry name" value="Multidrug resistance efflux transporter EmrE"/>
    <property type="match status" value="2"/>
</dbReference>
<feature type="transmembrane region" description="Helical" evidence="1">
    <location>
        <begin position="65"/>
        <end position="81"/>
    </location>
</feature>
<feature type="transmembrane region" description="Helical" evidence="1">
    <location>
        <begin position="179"/>
        <end position="198"/>
    </location>
</feature>
<proteinExistence type="predicted"/>
<feature type="transmembrane region" description="Helical" evidence="1">
    <location>
        <begin position="34"/>
        <end position="53"/>
    </location>
</feature>
<evidence type="ECO:0000313" key="3">
    <source>
        <dbReference type="EMBL" id="GLQ32592.1"/>
    </source>
</evidence>
<dbReference type="GO" id="GO:0016020">
    <property type="term" value="C:membrane"/>
    <property type="evidence" value="ECO:0007669"/>
    <property type="project" value="InterPro"/>
</dbReference>
<dbReference type="Proteomes" id="UP001161389">
    <property type="component" value="Unassembled WGS sequence"/>
</dbReference>
<name>A0AA37W7K4_9GAMM</name>
<feature type="transmembrane region" description="Helical" evidence="1">
    <location>
        <begin position="149"/>
        <end position="167"/>
    </location>
</feature>
<keyword evidence="1" id="KW-1133">Transmembrane helix</keyword>
<dbReference type="EMBL" id="BSNM01000016">
    <property type="protein sequence ID" value="GLQ32592.1"/>
    <property type="molecule type" value="Genomic_DNA"/>
</dbReference>
<keyword evidence="1" id="KW-0472">Membrane</keyword>
<keyword evidence="1" id="KW-0812">Transmembrane</keyword>
<dbReference type="RefSeq" id="WP_284382635.1">
    <property type="nucleotide sequence ID" value="NZ_BSNM01000016.1"/>
</dbReference>
<feature type="transmembrane region" description="Helical" evidence="1">
    <location>
        <begin position="242"/>
        <end position="261"/>
    </location>
</feature>
<protein>
    <recommendedName>
        <fullName evidence="2">EamA domain-containing protein</fullName>
    </recommendedName>
</protein>
<dbReference type="InterPro" id="IPR037185">
    <property type="entry name" value="EmrE-like"/>
</dbReference>
<reference evidence="3" key="1">
    <citation type="journal article" date="2014" name="Int. J. Syst. Evol. Microbiol.">
        <title>Complete genome sequence of Corynebacterium casei LMG S-19264T (=DSM 44701T), isolated from a smear-ripened cheese.</title>
        <authorList>
            <consortium name="US DOE Joint Genome Institute (JGI-PGF)"/>
            <person name="Walter F."/>
            <person name="Albersmeier A."/>
            <person name="Kalinowski J."/>
            <person name="Ruckert C."/>
        </authorList>
    </citation>
    <scope>NUCLEOTIDE SEQUENCE</scope>
    <source>
        <strain evidence="3">NBRC 110071</strain>
    </source>
</reference>
<evidence type="ECO:0000256" key="1">
    <source>
        <dbReference type="SAM" id="Phobius"/>
    </source>
</evidence>
<gene>
    <name evidence="3" type="ORF">GCM10007876_30710</name>
</gene>
<feature type="transmembrane region" description="Helical" evidence="1">
    <location>
        <begin position="273"/>
        <end position="292"/>
    </location>
</feature>
<feature type="domain" description="EamA" evidence="2">
    <location>
        <begin position="32"/>
        <end position="162"/>
    </location>
</feature>
<keyword evidence="4" id="KW-1185">Reference proteome</keyword>
<evidence type="ECO:0000313" key="4">
    <source>
        <dbReference type="Proteomes" id="UP001161389"/>
    </source>
</evidence>
<dbReference type="Pfam" id="PF00892">
    <property type="entry name" value="EamA"/>
    <property type="match status" value="2"/>
</dbReference>
<dbReference type="PANTHER" id="PTHR22911">
    <property type="entry name" value="ACYL-MALONYL CONDENSING ENZYME-RELATED"/>
    <property type="match status" value="1"/>
</dbReference>
<feature type="transmembrane region" description="Helical" evidence="1">
    <location>
        <begin position="119"/>
        <end position="140"/>
    </location>
</feature>
<feature type="transmembrane region" description="Helical" evidence="1">
    <location>
        <begin position="210"/>
        <end position="230"/>
    </location>
</feature>
<dbReference type="InterPro" id="IPR000620">
    <property type="entry name" value="EamA_dom"/>
</dbReference>
<feature type="domain" description="EamA" evidence="2">
    <location>
        <begin position="181"/>
        <end position="313"/>
    </location>
</feature>
<accession>A0AA37W7K4</accession>
<organism evidence="3 4">
    <name type="scientific">Litoribrevibacter albus</name>
    <dbReference type="NCBI Taxonomy" id="1473156"/>
    <lineage>
        <taxon>Bacteria</taxon>
        <taxon>Pseudomonadati</taxon>
        <taxon>Pseudomonadota</taxon>
        <taxon>Gammaproteobacteria</taxon>
        <taxon>Oceanospirillales</taxon>
        <taxon>Oceanospirillaceae</taxon>
        <taxon>Litoribrevibacter</taxon>
    </lineage>
</organism>
<evidence type="ECO:0000259" key="2">
    <source>
        <dbReference type="Pfam" id="PF00892"/>
    </source>
</evidence>
<reference evidence="3" key="2">
    <citation type="submission" date="2023-01" db="EMBL/GenBank/DDBJ databases">
        <title>Draft genome sequence of Litoribrevibacter albus strain NBRC 110071.</title>
        <authorList>
            <person name="Sun Q."/>
            <person name="Mori K."/>
        </authorList>
    </citation>
    <scope>NUCLEOTIDE SEQUENCE</scope>
    <source>
        <strain evidence="3">NBRC 110071</strain>
    </source>
</reference>
<feature type="transmembrane region" description="Helical" evidence="1">
    <location>
        <begin position="298"/>
        <end position="318"/>
    </location>
</feature>
<dbReference type="AlphaFoldDB" id="A0AA37W7K4"/>
<dbReference type="PANTHER" id="PTHR22911:SF137">
    <property type="entry name" value="SOLUTE CARRIER FAMILY 35 MEMBER G2-RELATED"/>
    <property type="match status" value="1"/>
</dbReference>